<feature type="transmembrane region" description="Helical" evidence="4">
    <location>
        <begin position="45"/>
        <end position="61"/>
    </location>
</feature>
<keyword evidence="7" id="KW-1185">Reference proteome</keyword>
<feature type="transmembrane region" description="Helical" evidence="4">
    <location>
        <begin position="6"/>
        <end position="25"/>
    </location>
</feature>
<keyword evidence="1 4" id="KW-0812">Transmembrane</keyword>
<feature type="domain" description="HIG1" evidence="5">
    <location>
        <begin position="1"/>
        <end position="67"/>
    </location>
</feature>
<evidence type="ECO:0000313" key="6">
    <source>
        <dbReference type="EMBL" id="GGA62428.1"/>
    </source>
</evidence>
<dbReference type="InterPro" id="IPR007667">
    <property type="entry name" value="Hypoxia_induced_domain"/>
</dbReference>
<evidence type="ECO:0000256" key="4">
    <source>
        <dbReference type="SAM" id="Phobius"/>
    </source>
</evidence>
<dbReference type="AlphaFoldDB" id="A0A916W301"/>
<evidence type="ECO:0000313" key="7">
    <source>
        <dbReference type="Proteomes" id="UP000636264"/>
    </source>
</evidence>
<dbReference type="EMBL" id="BMIF01000003">
    <property type="protein sequence ID" value="GGA62428.1"/>
    <property type="molecule type" value="Genomic_DNA"/>
</dbReference>
<proteinExistence type="predicted"/>
<dbReference type="Proteomes" id="UP000636264">
    <property type="component" value="Unassembled WGS sequence"/>
</dbReference>
<reference evidence="6" key="1">
    <citation type="journal article" date="2014" name="Int. J. Syst. Evol. Microbiol.">
        <title>Complete genome sequence of Corynebacterium casei LMG S-19264T (=DSM 44701T), isolated from a smear-ripened cheese.</title>
        <authorList>
            <consortium name="US DOE Joint Genome Institute (JGI-PGF)"/>
            <person name="Walter F."/>
            <person name="Albersmeier A."/>
            <person name="Kalinowski J."/>
            <person name="Ruckert C."/>
        </authorList>
    </citation>
    <scope>NUCLEOTIDE SEQUENCE</scope>
    <source>
        <strain evidence="6">CGMCC 1.15320</strain>
    </source>
</reference>
<dbReference type="PROSITE" id="PS51503">
    <property type="entry name" value="HIG1"/>
    <property type="match status" value="1"/>
</dbReference>
<keyword evidence="2 4" id="KW-1133">Transmembrane helix</keyword>
<comment type="caution">
    <text evidence="6">The sequence shown here is derived from an EMBL/GenBank/DDBJ whole genome shotgun (WGS) entry which is preliminary data.</text>
</comment>
<evidence type="ECO:0000256" key="2">
    <source>
        <dbReference type="ARBA" id="ARBA00022989"/>
    </source>
</evidence>
<evidence type="ECO:0000256" key="3">
    <source>
        <dbReference type="ARBA" id="ARBA00023136"/>
    </source>
</evidence>
<evidence type="ECO:0000259" key="5">
    <source>
        <dbReference type="PROSITE" id="PS51503"/>
    </source>
</evidence>
<sequence>MSSTVLNILLIALLAAVVFVLLRGLLNMARGGSPEKSNVLMRYRVLFQAIAIAVAVALLWLNSQGNG</sequence>
<keyword evidence="3 4" id="KW-0472">Membrane</keyword>
<dbReference type="NCBIfam" id="NF033233">
    <property type="entry name" value="twin_helix"/>
    <property type="match status" value="1"/>
</dbReference>
<evidence type="ECO:0000256" key="1">
    <source>
        <dbReference type="ARBA" id="ARBA00022692"/>
    </source>
</evidence>
<gene>
    <name evidence="6" type="ORF">GCM10011385_15220</name>
</gene>
<accession>A0A916W301</accession>
<dbReference type="RefSeq" id="WP_188720355.1">
    <property type="nucleotide sequence ID" value="NZ_BMIF01000003.1"/>
</dbReference>
<protein>
    <recommendedName>
        <fullName evidence="5">HIG1 domain-containing protein</fullName>
    </recommendedName>
</protein>
<dbReference type="Pfam" id="PF04588">
    <property type="entry name" value="HIG_1_N"/>
    <property type="match status" value="1"/>
</dbReference>
<dbReference type="Gene3D" id="6.10.140.1320">
    <property type="match status" value="1"/>
</dbReference>
<name>A0A916W301_9HYPH</name>
<organism evidence="6 7">
    <name type="scientific">Nitratireductor aestuarii</name>
    <dbReference type="NCBI Taxonomy" id="1735103"/>
    <lineage>
        <taxon>Bacteria</taxon>
        <taxon>Pseudomonadati</taxon>
        <taxon>Pseudomonadota</taxon>
        <taxon>Alphaproteobacteria</taxon>
        <taxon>Hyphomicrobiales</taxon>
        <taxon>Phyllobacteriaceae</taxon>
        <taxon>Nitratireductor</taxon>
    </lineage>
</organism>
<reference evidence="6" key="2">
    <citation type="submission" date="2020-09" db="EMBL/GenBank/DDBJ databases">
        <authorList>
            <person name="Sun Q."/>
            <person name="Zhou Y."/>
        </authorList>
    </citation>
    <scope>NUCLEOTIDE SEQUENCE</scope>
    <source>
        <strain evidence="6">CGMCC 1.15320</strain>
    </source>
</reference>